<proteinExistence type="predicted"/>
<evidence type="ECO:0000256" key="1">
    <source>
        <dbReference type="SAM" id="MobiDB-lite"/>
    </source>
</evidence>
<dbReference type="Gene3D" id="3.30.1520.10">
    <property type="entry name" value="Phox-like domain"/>
    <property type="match status" value="1"/>
</dbReference>
<dbReference type="CDD" id="cd06093">
    <property type="entry name" value="PX_domain"/>
    <property type="match status" value="1"/>
</dbReference>
<organism evidence="3 4">
    <name type="scientific">Diacronema lutheri</name>
    <name type="common">Unicellular marine alga</name>
    <name type="synonym">Monochrysis lutheri</name>
    <dbReference type="NCBI Taxonomy" id="2081491"/>
    <lineage>
        <taxon>Eukaryota</taxon>
        <taxon>Haptista</taxon>
        <taxon>Haptophyta</taxon>
        <taxon>Pavlovophyceae</taxon>
        <taxon>Pavlovales</taxon>
        <taxon>Pavlovaceae</taxon>
        <taxon>Diacronema</taxon>
    </lineage>
</organism>
<dbReference type="InterPro" id="IPR036871">
    <property type="entry name" value="PX_dom_sf"/>
</dbReference>
<dbReference type="InterPro" id="IPR001683">
    <property type="entry name" value="PX_dom"/>
</dbReference>
<dbReference type="PROSITE" id="PS50195">
    <property type="entry name" value="PX"/>
    <property type="match status" value="1"/>
</dbReference>
<sequence>MSAELGMLLRAEAAQRERELIARESQVQRLRAALAMVKLAPGGGDGGGDGGGERDAAAHDACDAPGVGMPGASHALEPNRLCEACAQLLAREHAELDALARVAHALPCDNAPLTSAARALVLEHAAIEPRASQTRRDALGSAFVAFAVRVHAPEGSAWLVHRRFREFEALHLALARLGAAPVGASLPSKAVLQPRSPRVVEARTAQLNEYLAALVPQRCSAAAAAELPREAVHALRAFFEPGGNHISDHDAHVRVAPASARLLLLAHGVGRTQPARQKGEEERGREEGRVPAREEHWSAESA</sequence>
<protein>
    <recommendedName>
        <fullName evidence="2">PX domain-containing protein</fullName>
    </recommendedName>
</protein>
<name>A0A8J5XTB7_DIALT</name>
<evidence type="ECO:0000259" key="2">
    <source>
        <dbReference type="PROSITE" id="PS50195"/>
    </source>
</evidence>
<dbReference type="GO" id="GO:0035091">
    <property type="term" value="F:phosphatidylinositol binding"/>
    <property type="evidence" value="ECO:0007669"/>
    <property type="project" value="InterPro"/>
</dbReference>
<accession>A0A8J5XTB7</accession>
<feature type="compositionally biased region" description="Basic and acidic residues" evidence="1">
    <location>
        <begin position="277"/>
        <end position="302"/>
    </location>
</feature>
<feature type="domain" description="PX" evidence="2">
    <location>
        <begin position="124"/>
        <end position="246"/>
    </location>
</feature>
<dbReference type="AlphaFoldDB" id="A0A8J5XTB7"/>
<gene>
    <name evidence="3" type="ORF">KFE25_012418</name>
</gene>
<dbReference type="Proteomes" id="UP000751190">
    <property type="component" value="Unassembled WGS sequence"/>
</dbReference>
<reference evidence="3" key="1">
    <citation type="submission" date="2021-05" db="EMBL/GenBank/DDBJ databases">
        <title>The genome of the haptophyte Pavlova lutheri (Diacronema luteri, Pavlovales) - a model for lipid biosynthesis in eukaryotic algae.</title>
        <authorList>
            <person name="Hulatt C.J."/>
            <person name="Posewitz M.C."/>
        </authorList>
    </citation>
    <scope>NUCLEOTIDE SEQUENCE</scope>
    <source>
        <strain evidence="3">NIVA-4/92</strain>
    </source>
</reference>
<comment type="caution">
    <text evidence="3">The sequence shown here is derived from an EMBL/GenBank/DDBJ whole genome shotgun (WGS) entry which is preliminary data.</text>
</comment>
<dbReference type="SUPFAM" id="SSF64268">
    <property type="entry name" value="PX domain"/>
    <property type="match status" value="1"/>
</dbReference>
<dbReference type="EMBL" id="JAGTXO010000011">
    <property type="protein sequence ID" value="KAG8465055.1"/>
    <property type="molecule type" value="Genomic_DNA"/>
</dbReference>
<feature type="region of interest" description="Disordered" evidence="1">
    <location>
        <begin position="269"/>
        <end position="302"/>
    </location>
</feature>
<evidence type="ECO:0000313" key="3">
    <source>
        <dbReference type="EMBL" id="KAG8465055.1"/>
    </source>
</evidence>
<keyword evidence="4" id="KW-1185">Reference proteome</keyword>
<dbReference type="Pfam" id="PF00787">
    <property type="entry name" value="PX"/>
    <property type="match status" value="1"/>
</dbReference>
<evidence type="ECO:0000313" key="4">
    <source>
        <dbReference type="Proteomes" id="UP000751190"/>
    </source>
</evidence>